<evidence type="ECO:0000313" key="3">
    <source>
        <dbReference type="EMBL" id="KAK3266894.1"/>
    </source>
</evidence>
<evidence type="ECO:0000313" key="4">
    <source>
        <dbReference type="Proteomes" id="UP001190700"/>
    </source>
</evidence>
<evidence type="ECO:0000256" key="1">
    <source>
        <dbReference type="SAM" id="MobiDB-lite"/>
    </source>
</evidence>
<dbReference type="Pfam" id="PF24571">
    <property type="entry name" value="HEAT_SCC3-SA"/>
    <property type="match status" value="1"/>
</dbReference>
<comment type="caution">
    <text evidence="3">The sequence shown here is derived from an EMBL/GenBank/DDBJ whole genome shotgun (WGS) entry which is preliminary data.</text>
</comment>
<dbReference type="EMBL" id="LGRX02012771">
    <property type="protein sequence ID" value="KAK3266894.1"/>
    <property type="molecule type" value="Genomic_DNA"/>
</dbReference>
<reference evidence="3 4" key="1">
    <citation type="journal article" date="2015" name="Genome Biol. Evol.">
        <title>Comparative Genomics of a Bacterivorous Green Alga Reveals Evolutionary Causalities and Consequences of Phago-Mixotrophic Mode of Nutrition.</title>
        <authorList>
            <person name="Burns J.A."/>
            <person name="Paasch A."/>
            <person name="Narechania A."/>
            <person name="Kim E."/>
        </authorList>
    </citation>
    <scope>NUCLEOTIDE SEQUENCE [LARGE SCALE GENOMIC DNA]</scope>
    <source>
        <strain evidence="3 4">PLY_AMNH</strain>
    </source>
</reference>
<dbReference type="PANTHER" id="PTHR11199">
    <property type="entry name" value="STROMAL ANTIGEN"/>
    <property type="match status" value="1"/>
</dbReference>
<proteinExistence type="predicted"/>
<keyword evidence="3" id="KW-0413">Isomerase</keyword>
<feature type="compositionally biased region" description="Acidic residues" evidence="1">
    <location>
        <begin position="527"/>
        <end position="537"/>
    </location>
</feature>
<feature type="domain" description="Cohesin subunit SCC3/SA HEAT-repeats" evidence="2">
    <location>
        <begin position="7"/>
        <end position="188"/>
    </location>
</feature>
<dbReference type="GO" id="GO:0000785">
    <property type="term" value="C:chromatin"/>
    <property type="evidence" value="ECO:0007669"/>
    <property type="project" value="TreeGrafter"/>
</dbReference>
<sequence length="555" mass="62462">DALVTFKKEITVGLMKALPELLGKHLAEPVKLAELIAIIPHLQLELYALKRQDKVFTNLVKLVKQIFFMHSDDRLLESCAKTLGFCSSDDTHDAIKRGSVQVLKESVLSSTRAFAEAAARHPQMEDFDLVYITLSRVFWLHHFAGGSMTECGMRDSVNTMLDNVCDGHQLDEEVVILALKFMYEHHLWALNVMRQDDSPSEAKLLELARWRDTFVHQLHQMLTDAPSDRIKDEVYNIEADFFVVFSREKLQGTRVGNILGFTPSLVVLKAFWEHCEKKLDSVAGKSEATDKVALASLCNATRLVAYNILPEHSWLPAAIVSHFVLHGKTVAEIIKSMCGKLKKHNPGRLWEVYLGAMKTAFERHMVSSVQKQAVCEDTLEQFKDLSIRIAQVYTGQLQSDRPTAAKIVRAGVNYGLMDTPARLSFWVYGLTHFTNKIEAAEVKKLAREVMQKGQEVGAVQSVPMWKSFYLYLEHLKEKLPVGAADDLDVTPLRAPDLPTVEARRLSFASQQSGDLGQPASKRPFTQMDEEASEDDGIMDGTPLEPAYGISKRQRH</sequence>
<keyword evidence="4" id="KW-1185">Reference proteome</keyword>
<name>A0AAE0FVP8_9CHLO</name>
<protein>
    <submittedName>
        <fullName evidence="3">Peptidyl-prolyl cis-trans isomerase</fullName>
    </submittedName>
</protein>
<feature type="region of interest" description="Disordered" evidence="1">
    <location>
        <begin position="507"/>
        <end position="555"/>
    </location>
</feature>
<organism evidence="3 4">
    <name type="scientific">Cymbomonas tetramitiformis</name>
    <dbReference type="NCBI Taxonomy" id="36881"/>
    <lineage>
        <taxon>Eukaryota</taxon>
        <taxon>Viridiplantae</taxon>
        <taxon>Chlorophyta</taxon>
        <taxon>Pyramimonadophyceae</taxon>
        <taxon>Pyramimonadales</taxon>
        <taxon>Pyramimonadaceae</taxon>
        <taxon>Cymbomonas</taxon>
    </lineage>
</organism>
<dbReference type="GO" id="GO:0007062">
    <property type="term" value="P:sister chromatid cohesion"/>
    <property type="evidence" value="ECO:0007669"/>
    <property type="project" value="TreeGrafter"/>
</dbReference>
<dbReference type="GO" id="GO:0008278">
    <property type="term" value="C:cohesin complex"/>
    <property type="evidence" value="ECO:0007669"/>
    <property type="project" value="TreeGrafter"/>
</dbReference>
<dbReference type="PANTHER" id="PTHR11199:SF0">
    <property type="entry name" value="LD34181P-RELATED"/>
    <property type="match status" value="1"/>
</dbReference>
<accession>A0AAE0FVP8</accession>
<dbReference type="InterPro" id="IPR056396">
    <property type="entry name" value="HEAT_SCC3-SA"/>
</dbReference>
<gene>
    <name evidence="3" type="ORF">CYMTET_24515</name>
</gene>
<dbReference type="Proteomes" id="UP001190700">
    <property type="component" value="Unassembled WGS sequence"/>
</dbReference>
<dbReference type="AlphaFoldDB" id="A0AAE0FVP8"/>
<dbReference type="GO" id="GO:0003682">
    <property type="term" value="F:chromatin binding"/>
    <property type="evidence" value="ECO:0007669"/>
    <property type="project" value="TreeGrafter"/>
</dbReference>
<dbReference type="InterPro" id="IPR039662">
    <property type="entry name" value="Cohesin_Scc3/SA"/>
</dbReference>
<dbReference type="GO" id="GO:0016853">
    <property type="term" value="F:isomerase activity"/>
    <property type="evidence" value="ECO:0007669"/>
    <property type="project" value="UniProtKB-KW"/>
</dbReference>
<dbReference type="GO" id="GO:0005634">
    <property type="term" value="C:nucleus"/>
    <property type="evidence" value="ECO:0007669"/>
    <property type="project" value="TreeGrafter"/>
</dbReference>
<evidence type="ECO:0000259" key="2">
    <source>
        <dbReference type="Pfam" id="PF24571"/>
    </source>
</evidence>
<feature type="non-terminal residue" evidence="3">
    <location>
        <position position="1"/>
    </location>
</feature>